<accession>A0A9W6GV13</accession>
<protein>
    <submittedName>
        <fullName evidence="1">Uncharacterized protein</fullName>
    </submittedName>
</protein>
<name>A0A9W6GV13_9HYPH</name>
<organism evidence="1 2">
    <name type="scientific">Methylocystis echinoides</name>
    <dbReference type="NCBI Taxonomy" id="29468"/>
    <lineage>
        <taxon>Bacteria</taxon>
        <taxon>Pseudomonadati</taxon>
        <taxon>Pseudomonadota</taxon>
        <taxon>Alphaproteobacteria</taxon>
        <taxon>Hyphomicrobiales</taxon>
        <taxon>Methylocystaceae</taxon>
        <taxon>Methylocystis</taxon>
    </lineage>
</organism>
<dbReference type="Proteomes" id="UP001144323">
    <property type="component" value="Unassembled WGS sequence"/>
</dbReference>
<gene>
    <name evidence="1" type="ORF">LMG27198_23860</name>
</gene>
<reference evidence="1" key="1">
    <citation type="journal article" date="2023" name="Int. J. Syst. Evol. Microbiol.">
        <title>Methylocystis iwaonis sp. nov., a type II methane-oxidizing bacterium from surface soil of a rice paddy field in Japan, and emended description of the genus Methylocystis (ex Whittenbury et al. 1970) Bowman et al. 1993.</title>
        <authorList>
            <person name="Kaise H."/>
            <person name="Sawadogo J.B."/>
            <person name="Alam M.S."/>
            <person name="Ueno C."/>
            <person name="Dianou D."/>
            <person name="Shinjo R."/>
            <person name="Asakawa S."/>
        </authorList>
    </citation>
    <scope>NUCLEOTIDE SEQUENCE</scope>
    <source>
        <strain evidence="1">LMG27198</strain>
    </source>
</reference>
<dbReference type="AlphaFoldDB" id="A0A9W6GV13"/>
<proteinExistence type="predicted"/>
<evidence type="ECO:0000313" key="2">
    <source>
        <dbReference type="Proteomes" id="UP001144323"/>
    </source>
</evidence>
<dbReference type="EMBL" id="BSEC01000001">
    <property type="protein sequence ID" value="GLI93394.1"/>
    <property type="molecule type" value="Genomic_DNA"/>
</dbReference>
<sequence length="97" mass="11447">MQDAMVRAAEAVIFEQPVGVADEVPIGKEKQFHEIERLAILRRPRRARPKRAPKRRPKRRLMGRRLMGRLTGRRGGERRRRRGFLLEKLAQSAWLRP</sequence>
<comment type="caution">
    <text evidence="1">The sequence shown here is derived from an EMBL/GenBank/DDBJ whole genome shotgun (WGS) entry which is preliminary data.</text>
</comment>
<evidence type="ECO:0000313" key="1">
    <source>
        <dbReference type="EMBL" id="GLI93394.1"/>
    </source>
</evidence>
<keyword evidence="2" id="KW-1185">Reference proteome</keyword>